<feature type="domain" description="Initiator Rep protein WH1" evidence="2">
    <location>
        <begin position="6"/>
        <end position="153"/>
    </location>
</feature>
<comment type="similarity">
    <text evidence="1">Belongs to the initiator RepB protein family.</text>
</comment>
<dbReference type="InterPro" id="IPR000525">
    <property type="entry name" value="Initiator_Rep_WH1"/>
</dbReference>
<protein>
    <submittedName>
        <fullName evidence="3">RepB family plasmid replication initiator protein</fullName>
    </submittedName>
</protein>
<organism evidence="3 4">
    <name type="scientific">Acinetobacter pseudolwoffii</name>
    <dbReference type="NCBI Taxonomy" id="2053287"/>
    <lineage>
        <taxon>Bacteria</taxon>
        <taxon>Pseudomonadati</taxon>
        <taxon>Pseudomonadota</taxon>
        <taxon>Gammaproteobacteria</taxon>
        <taxon>Moraxellales</taxon>
        <taxon>Moraxellaceae</taxon>
        <taxon>Acinetobacter</taxon>
    </lineage>
</organism>
<accession>A0A2H9UHM9</accession>
<dbReference type="Gene3D" id="1.10.10.10">
    <property type="entry name" value="Winged helix-like DNA-binding domain superfamily/Winged helix DNA-binding domain"/>
    <property type="match status" value="2"/>
</dbReference>
<dbReference type="InterPro" id="IPR036388">
    <property type="entry name" value="WH-like_DNA-bd_sf"/>
</dbReference>
<comment type="caution">
    <text evidence="3">The sequence shown here is derived from an EMBL/GenBank/DDBJ whole genome shotgun (WGS) entry which is preliminary data.</text>
</comment>
<evidence type="ECO:0000313" key="3">
    <source>
        <dbReference type="EMBL" id="PJI31171.1"/>
    </source>
</evidence>
<reference evidence="3 4" key="2">
    <citation type="submission" date="2017-12" db="EMBL/GenBank/DDBJ databases">
        <title>Revising the taxonomy of the Acinetobacter lwoffii group: the description of Acinetobacter pseudolwoffii sp. nov. and emended description of Acinetobacter lwoffii.</title>
        <authorList>
            <person name="Nemec A."/>
        </authorList>
    </citation>
    <scope>NUCLEOTIDE SEQUENCE [LARGE SCALE GENOMIC DNA]</scope>
    <source>
        <strain evidence="3 4">ANC 5347</strain>
    </source>
</reference>
<dbReference type="NCBIfam" id="NF038290">
    <property type="entry name" value="repM_Acin"/>
    <property type="match status" value="1"/>
</dbReference>
<gene>
    <name evidence="3" type="ORF">CU320_15585</name>
</gene>
<sequence length="317" mass="36308">MSKDLVVKTNLLNQAFQMLTLAELHIVQLAIVDARETGTGLSTNQPLRIDAMRYAEVFNTTRQNAYQRMKSAEDTLFNRRFSYFDSEGKLVKSRWIQQVRYLDDEGAIELVFTLAVVDGISRIDGATEFFTQYLLGQTANLTSVYSARLYELLIQWKSIGKTPILELTNFREQLGIGLDEYSRIEAFKRRVLDIALKEINEHTDITATYEQHKKGRVITGFSFKFKQKKPKQAEITTETPKTATNDLDTINPLTEPQIAKYSMILCKLGSISDLSNFPDYPTFANWIGNILRNPEKADKQIVKRIFTALETETDYSN</sequence>
<reference evidence="3 4" key="1">
    <citation type="submission" date="2017-11" db="EMBL/GenBank/DDBJ databases">
        <authorList>
            <person name="Han C.G."/>
        </authorList>
    </citation>
    <scope>NUCLEOTIDE SEQUENCE [LARGE SCALE GENOMIC DNA]</scope>
    <source>
        <strain evidence="3 4">ANC 5347</strain>
    </source>
</reference>
<dbReference type="InterPro" id="IPR036390">
    <property type="entry name" value="WH_DNA-bd_sf"/>
</dbReference>
<evidence type="ECO:0000256" key="1">
    <source>
        <dbReference type="ARBA" id="ARBA00038283"/>
    </source>
</evidence>
<dbReference type="Pfam" id="PF01051">
    <property type="entry name" value="Rep3_N"/>
    <property type="match status" value="1"/>
</dbReference>
<dbReference type="GO" id="GO:0006270">
    <property type="term" value="P:DNA replication initiation"/>
    <property type="evidence" value="ECO:0007669"/>
    <property type="project" value="InterPro"/>
</dbReference>
<dbReference type="AlphaFoldDB" id="A0A2H9UHM9"/>
<evidence type="ECO:0000259" key="2">
    <source>
        <dbReference type="Pfam" id="PF01051"/>
    </source>
</evidence>
<dbReference type="Proteomes" id="UP000242351">
    <property type="component" value="Unassembled WGS sequence"/>
</dbReference>
<evidence type="ECO:0000313" key="4">
    <source>
        <dbReference type="Proteomes" id="UP000242351"/>
    </source>
</evidence>
<dbReference type="EMBL" id="PGOZ01000047">
    <property type="protein sequence ID" value="PJI31171.1"/>
    <property type="molecule type" value="Genomic_DNA"/>
</dbReference>
<dbReference type="SUPFAM" id="SSF46785">
    <property type="entry name" value="Winged helix' DNA-binding domain"/>
    <property type="match status" value="2"/>
</dbReference>
<proteinExistence type="inferred from homology"/>
<name>A0A2H9UHM9_9GAMM</name>
<dbReference type="GO" id="GO:0003887">
    <property type="term" value="F:DNA-directed DNA polymerase activity"/>
    <property type="evidence" value="ECO:0007669"/>
    <property type="project" value="InterPro"/>
</dbReference>
<dbReference type="Pfam" id="PF21205">
    <property type="entry name" value="Rep3_C"/>
    <property type="match status" value="1"/>
</dbReference>
<dbReference type="RefSeq" id="WP_100358296.1">
    <property type="nucleotide sequence ID" value="NZ_PGOZ01000047.1"/>
</dbReference>